<accession>A0A8H5CTA3</accession>
<comment type="caution">
    <text evidence="2">The sequence shown here is derived from an EMBL/GenBank/DDBJ whole genome shotgun (WGS) entry which is preliminary data.</text>
</comment>
<gene>
    <name evidence="2" type="ORF">D9758_013186</name>
</gene>
<proteinExistence type="predicted"/>
<feature type="signal peptide" evidence="1">
    <location>
        <begin position="1"/>
        <end position="26"/>
    </location>
</feature>
<keyword evidence="3" id="KW-1185">Reference proteome</keyword>
<keyword evidence="1" id="KW-0732">Signal</keyword>
<dbReference type="AlphaFoldDB" id="A0A8H5CTA3"/>
<evidence type="ECO:0000313" key="2">
    <source>
        <dbReference type="EMBL" id="KAF5346673.1"/>
    </source>
</evidence>
<evidence type="ECO:0000313" key="3">
    <source>
        <dbReference type="Proteomes" id="UP000559256"/>
    </source>
</evidence>
<organism evidence="2 3">
    <name type="scientific">Tetrapyrgos nigripes</name>
    <dbReference type="NCBI Taxonomy" id="182062"/>
    <lineage>
        <taxon>Eukaryota</taxon>
        <taxon>Fungi</taxon>
        <taxon>Dikarya</taxon>
        <taxon>Basidiomycota</taxon>
        <taxon>Agaricomycotina</taxon>
        <taxon>Agaricomycetes</taxon>
        <taxon>Agaricomycetidae</taxon>
        <taxon>Agaricales</taxon>
        <taxon>Marasmiineae</taxon>
        <taxon>Marasmiaceae</taxon>
        <taxon>Tetrapyrgos</taxon>
    </lineage>
</organism>
<name>A0A8H5CTA3_9AGAR</name>
<dbReference type="EMBL" id="JAACJM010000100">
    <property type="protein sequence ID" value="KAF5346673.1"/>
    <property type="molecule type" value="Genomic_DNA"/>
</dbReference>
<dbReference type="Proteomes" id="UP000559256">
    <property type="component" value="Unassembled WGS sequence"/>
</dbReference>
<reference evidence="2 3" key="1">
    <citation type="journal article" date="2020" name="ISME J.">
        <title>Uncovering the hidden diversity of litter-decomposition mechanisms in mushroom-forming fungi.</title>
        <authorList>
            <person name="Floudas D."/>
            <person name="Bentzer J."/>
            <person name="Ahren D."/>
            <person name="Johansson T."/>
            <person name="Persson P."/>
            <person name="Tunlid A."/>
        </authorList>
    </citation>
    <scope>NUCLEOTIDE SEQUENCE [LARGE SCALE GENOMIC DNA]</scope>
    <source>
        <strain evidence="2 3">CBS 291.85</strain>
    </source>
</reference>
<evidence type="ECO:0000256" key="1">
    <source>
        <dbReference type="SAM" id="SignalP"/>
    </source>
</evidence>
<feature type="chain" id="PRO_5034024537" evidence="1">
    <location>
        <begin position="27"/>
        <end position="221"/>
    </location>
</feature>
<sequence>MIFTRFLSTVICAASLMGTLVPSISASPIAAHDHSTKALTAGQQAVIDNVHNTLTDLRGKISEISQSHADLIARPAIGNDGNDGAQQDPFAAVTSAINQAISAATSQLTSIFGQGQGQHFDPYPFVTCTFRGTCIQVVHELEHVIQEITHLIISSHTGGHGNDANFFGLLQPVDNELAGFLQIITTQIGLAALFPVATGFEIMMNNLALLGFVLTKAALHI</sequence>
<protein>
    <submittedName>
        <fullName evidence="2">Uncharacterized protein</fullName>
    </submittedName>
</protein>